<evidence type="ECO:0000256" key="3">
    <source>
        <dbReference type="ARBA" id="ARBA00022475"/>
    </source>
</evidence>
<keyword evidence="9" id="KW-1185">Reference proteome</keyword>
<evidence type="ECO:0000256" key="6">
    <source>
        <dbReference type="ARBA" id="ARBA00023288"/>
    </source>
</evidence>
<evidence type="ECO:0000256" key="2">
    <source>
        <dbReference type="ARBA" id="ARBA00008610"/>
    </source>
</evidence>
<organism evidence="8 9">
    <name type="scientific">Nakamurella alba</name>
    <dbReference type="NCBI Taxonomy" id="2665158"/>
    <lineage>
        <taxon>Bacteria</taxon>
        <taxon>Bacillati</taxon>
        <taxon>Actinomycetota</taxon>
        <taxon>Actinomycetes</taxon>
        <taxon>Nakamurellales</taxon>
        <taxon>Nakamurellaceae</taxon>
        <taxon>Nakamurella</taxon>
    </lineage>
</organism>
<dbReference type="InterPro" id="IPR050957">
    <property type="entry name" value="BMP_lipoprotein"/>
</dbReference>
<dbReference type="PROSITE" id="PS51257">
    <property type="entry name" value="PROKAR_LIPOPROTEIN"/>
    <property type="match status" value="1"/>
</dbReference>
<dbReference type="CDD" id="cd06354">
    <property type="entry name" value="PBP1_PrnA-like"/>
    <property type="match status" value="1"/>
</dbReference>
<comment type="subcellular location">
    <subcellularLocation>
        <location evidence="1">Cell membrane</location>
        <topology evidence="1">Lipid-anchor</topology>
    </subcellularLocation>
</comment>
<gene>
    <name evidence="8" type="ORF">GIS00_04540</name>
</gene>
<evidence type="ECO:0000256" key="4">
    <source>
        <dbReference type="ARBA" id="ARBA00022729"/>
    </source>
</evidence>
<dbReference type="AlphaFoldDB" id="A0A7K1FK30"/>
<feature type="domain" description="ABC transporter substrate-binding protein PnrA-like" evidence="7">
    <location>
        <begin position="70"/>
        <end position="362"/>
    </location>
</feature>
<comment type="caution">
    <text evidence="8">The sequence shown here is derived from an EMBL/GenBank/DDBJ whole genome shotgun (WGS) entry which is preliminary data.</text>
</comment>
<keyword evidence="3" id="KW-1003">Cell membrane</keyword>
<evidence type="ECO:0000256" key="1">
    <source>
        <dbReference type="ARBA" id="ARBA00004193"/>
    </source>
</evidence>
<reference evidence="8 9" key="1">
    <citation type="submission" date="2019-11" db="EMBL/GenBank/DDBJ databases">
        <authorList>
            <person name="Jiang L.-Q."/>
        </authorList>
    </citation>
    <scope>NUCLEOTIDE SEQUENCE [LARGE SCALE GENOMIC DNA]</scope>
    <source>
        <strain evidence="8 9">YIM 132087</strain>
    </source>
</reference>
<evidence type="ECO:0000259" key="7">
    <source>
        <dbReference type="Pfam" id="PF02608"/>
    </source>
</evidence>
<dbReference type="PANTHER" id="PTHR34296:SF2">
    <property type="entry name" value="ABC TRANSPORTER GUANOSINE-BINDING PROTEIN NUPN"/>
    <property type="match status" value="1"/>
</dbReference>
<dbReference type="Gene3D" id="3.40.50.2300">
    <property type="match status" value="2"/>
</dbReference>
<keyword evidence="6" id="KW-0449">Lipoprotein</keyword>
<proteinExistence type="inferred from homology"/>
<dbReference type="GO" id="GO:0005886">
    <property type="term" value="C:plasma membrane"/>
    <property type="evidence" value="ECO:0007669"/>
    <property type="project" value="UniProtKB-SubCell"/>
</dbReference>
<evidence type="ECO:0000313" key="8">
    <source>
        <dbReference type="EMBL" id="MTD13214.1"/>
    </source>
</evidence>
<dbReference type="SUPFAM" id="SSF53822">
    <property type="entry name" value="Periplasmic binding protein-like I"/>
    <property type="match status" value="1"/>
</dbReference>
<evidence type="ECO:0000256" key="5">
    <source>
        <dbReference type="ARBA" id="ARBA00023136"/>
    </source>
</evidence>
<keyword evidence="5" id="KW-0472">Membrane</keyword>
<name>A0A7K1FK30_9ACTN</name>
<comment type="similarity">
    <text evidence="2">Belongs to the BMP lipoprotein family.</text>
</comment>
<dbReference type="RefSeq" id="WP_154767111.1">
    <property type="nucleotide sequence ID" value="NZ_WLYK01000001.1"/>
</dbReference>
<sequence>MLGRGRGLAGILATAVLLISACGDGGVTESTTTGAAADSAATSASSAAGSSGSAAAPVDYTGCLMVSSVGVADRSFNQQAWDAMQQAQDTLGITVKYLAQSGSIDYPQMGDQFVQEGCDLIVGMGFNTTETIERLAPENPDTDFILIDDAISSPQPNVSSLHYQTDQASFLAGYLAAGMSKTGTIGVVGNVSIPPVELYMDGYVNGVKYYAEQKSADVKAIGWDTEARTGTFVGNFTDTNKGKLLVESEIQQGADIVLALIGGGAEAIRAAGGPEKGYYLFWPDTDGCITNEADCDLFLSSVLKNIQVSLFDVVSQAVAGDLPDGVYEGTLANEGVGIAPFHDADAAVPQALKDELVKVQADIVAGTITTS</sequence>
<dbReference type="PANTHER" id="PTHR34296">
    <property type="entry name" value="TRANSCRIPTIONAL ACTIVATOR PROTEIN MED"/>
    <property type="match status" value="1"/>
</dbReference>
<dbReference type="Pfam" id="PF02608">
    <property type="entry name" value="Bmp"/>
    <property type="match status" value="1"/>
</dbReference>
<protein>
    <submittedName>
        <fullName evidence="8">BMP family ABC transporter substrate-binding protein</fullName>
    </submittedName>
</protein>
<dbReference type="InterPro" id="IPR003760">
    <property type="entry name" value="PnrA-like"/>
</dbReference>
<dbReference type="InterPro" id="IPR028082">
    <property type="entry name" value="Peripla_BP_I"/>
</dbReference>
<accession>A0A7K1FK30</accession>
<dbReference type="EMBL" id="WLYK01000001">
    <property type="protein sequence ID" value="MTD13214.1"/>
    <property type="molecule type" value="Genomic_DNA"/>
</dbReference>
<keyword evidence="4" id="KW-0732">Signal</keyword>
<dbReference type="Proteomes" id="UP000460221">
    <property type="component" value="Unassembled WGS sequence"/>
</dbReference>
<evidence type="ECO:0000313" key="9">
    <source>
        <dbReference type="Proteomes" id="UP000460221"/>
    </source>
</evidence>